<name>A0ABT1B219_9FLAO</name>
<evidence type="ECO:0000256" key="2">
    <source>
        <dbReference type="ARBA" id="ARBA00023136"/>
    </source>
</evidence>
<dbReference type="Gene3D" id="3.30.1330.60">
    <property type="entry name" value="OmpA-like domain"/>
    <property type="match status" value="1"/>
</dbReference>
<keyword evidence="3" id="KW-0998">Cell outer membrane</keyword>
<evidence type="ECO:0000256" key="3">
    <source>
        <dbReference type="ARBA" id="ARBA00023237"/>
    </source>
</evidence>
<evidence type="ECO:0000313" key="6">
    <source>
        <dbReference type="EMBL" id="MCO5725915.1"/>
    </source>
</evidence>
<dbReference type="InterPro" id="IPR036737">
    <property type="entry name" value="OmpA-like_sf"/>
</dbReference>
<dbReference type="EMBL" id="JAMXIB010000015">
    <property type="protein sequence ID" value="MCO5725915.1"/>
    <property type="molecule type" value="Genomic_DNA"/>
</dbReference>
<comment type="caution">
    <text evidence="6">The sequence shown here is derived from an EMBL/GenBank/DDBJ whole genome shotgun (WGS) entry which is preliminary data.</text>
</comment>
<evidence type="ECO:0000256" key="1">
    <source>
        <dbReference type="ARBA" id="ARBA00004442"/>
    </source>
</evidence>
<evidence type="ECO:0000259" key="5">
    <source>
        <dbReference type="PROSITE" id="PS51123"/>
    </source>
</evidence>
<dbReference type="Pfam" id="PF00691">
    <property type="entry name" value="OmpA"/>
    <property type="match status" value="1"/>
</dbReference>
<keyword evidence="2 4" id="KW-0472">Membrane</keyword>
<keyword evidence="7" id="KW-1185">Reference proteome</keyword>
<accession>A0ABT1B219</accession>
<dbReference type="PROSITE" id="PS51123">
    <property type="entry name" value="OMPA_2"/>
    <property type="match status" value="1"/>
</dbReference>
<dbReference type="SUPFAM" id="SSF103088">
    <property type="entry name" value="OmpA-like"/>
    <property type="match status" value="1"/>
</dbReference>
<evidence type="ECO:0000256" key="4">
    <source>
        <dbReference type="PROSITE-ProRule" id="PRU00473"/>
    </source>
</evidence>
<dbReference type="Gene3D" id="2.60.120.260">
    <property type="entry name" value="Galactose-binding domain-like"/>
    <property type="match status" value="1"/>
</dbReference>
<dbReference type="Proteomes" id="UP001206312">
    <property type="component" value="Unassembled WGS sequence"/>
</dbReference>
<dbReference type="RefSeq" id="WP_252742287.1">
    <property type="nucleotide sequence ID" value="NZ_JAMXIB010000015.1"/>
</dbReference>
<dbReference type="PRINTS" id="PR01021">
    <property type="entry name" value="OMPADOMAIN"/>
</dbReference>
<dbReference type="InterPro" id="IPR050330">
    <property type="entry name" value="Bact_OuterMem_StrucFunc"/>
</dbReference>
<dbReference type="PRINTS" id="PR01023">
    <property type="entry name" value="NAFLGMOTY"/>
</dbReference>
<dbReference type="PANTHER" id="PTHR30329:SF21">
    <property type="entry name" value="LIPOPROTEIN YIAD-RELATED"/>
    <property type="match status" value="1"/>
</dbReference>
<dbReference type="PANTHER" id="PTHR30329">
    <property type="entry name" value="STATOR ELEMENT OF FLAGELLAR MOTOR COMPLEX"/>
    <property type="match status" value="1"/>
</dbReference>
<dbReference type="CDD" id="cd07185">
    <property type="entry name" value="OmpA_C-like"/>
    <property type="match status" value="1"/>
</dbReference>
<dbReference type="InterPro" id="IPR006665">
    <property type="entry name" value="OmpA-like"/>
</dbReference>
<organism evidence="6 7">
    <name type="scientific">Robiginitalea marina</name>
    <dbReference type="NCBI Taxonomy" id="2954105"/>
    <lineage>
        <taxon>Bacteria</taxon>
        <taxon>Pseudomonadati</taxon>
        <taxon>Bacteroidota</taxon>
        <taxon>Flavobacteriia</taxon>
        <taxon>Flavobacteriales</taxon>
        <taxon>Flavobacteriaceae</taxon>
        <taxon>Robiginitalea</taxon>
    </lineage>
</organism>
<reference evidence="6 7" key="1">
    <citation type="submission" date="2022-06" db="EMBL/GenBank/DDBJ databases">
        <authorList>
            <person name="Xuan X."/>
        </authorList>
    </citation>
    <scope>NUCLEOTIDE SEQUENCE [LARGE SCALE GENOMIC DNA]</scope>
    <source>
        <strain evidence="6 7">2V75</strain>
    </source>
</reference>
<protein>
    <submittedName>
        <fullName evidence="6">OmpA family protein</fullName>
    </submittedName>
</protein>
<proteinExistence type="predicted"/>
<gene>
    <name evidence="6" type="ORF">NG653_13700</name>
</gene>
<comment type="subcellular location">
    <subcellularLocation>
        <location evidence="1">Cell outer membrane</location>
    </subcellularLocation>
</comment>
<feature type="domain" description="OmpA-like" evidence="5">
    <location>
        <begin position="256"/>
        <end position="373"/>
    </location>
</feature>
<evidence type="ECO:0000313" key="7">
    <source>
        <dbReference type="Proteomes" id="UP001206312"/>
    </source>
</evidence>
<sequence length="379" mass="42134">MRFGSGASAGFLILALVGISGLRAQGNLIPNPGFEAFVKCPDYLGNFHGDVSDWTCPTQGSTDYFHRCSDQMGSPSNFNGSQEPREGQAYAGLYVYAPGDYREYISTRLREPLREGVRYELSFYVSLSERSDYAISEFGALLASAPLSVPIKKELSKRHWYAREGNAFHFLKAGGHDFLGDTREWVRLAVTFEALGAERYLILGNFSANRQTPVRKTGRSSNKGAYYYIDQVELRRAAGEDPLAATAADPVAREGFSLDSLQAFRSVLFEFDTYSLSGPGKEELQSLFSFLRENPDLHLFLGGHTDARGTNAYNQKLSDLRCQAVVSYLKQLGLDGQRIRWEGFGASRPVAGNDTEAGRRANRRVEFLIRRQSFAAEGE</sequence>
<dbReference type="InterPro" id="IPR006664">
    <property type="entry name" value="OMP_bac"/>
</dbReference>